<dbReference type="Pfam" id="PF05157">
    <property type="entry name" value="MshEN"/>
    <property type="match status" value="1"/>
</dbReference>
<dbReference type="GO" id="GO:0016887">
    <property type="term" value="F:ATP hydrolysis activity"/>
    <property type="evidence" value="ECO:0007669"/>
    <property type="project" value="TreeGrafter"/>
</dbReference>
<evidence type="ECO:0000259" key="5">
    <source>
        <dbReference type="Pfam" id="PF00437"/>
    </source>
</evidence>
<gene>
    <name evidence="7" type="ORF">CO178_00595</name>
</gene>
<evidence type="ECO:0000313" key="7">
    <source>
        <dbReference type="EMBL" id="PJA41255.1"/>
    </source>
</evidence>
<dbReference type="EMBL" id="PFWY01000029">
    <property type="protein sequence ID" value="PJA41255.1"/>
    <property type="molecule type" value="Genomic_DNA"/>
</dbReference>
<protein>
    <submittedName>
        <fullName evidence="7">Secretion system protein E</fullName>
    </submittedName>
</protein>
<evidence type="ECO:0000256" key="4">
    <source>
        <dbReference type="SAM" id="MobiDB-lite"/>
    </source>
</evidence>
<sequence length="630" mass="69537">MPIDSAQKLEDTLLERKLITSAQYAEIKRRIISSDISVENIILEGNYISENQLAELKSEKYGIKFIDPSQISIPGEVVQLISESVAKKYNILAVEKKTDSIGLAMIDPLDLQVVQFIERSVGLKVVPYIATKSSMLDSIEREYSKSLGKDVNIAIEEATETTAKKMSESLDDIDDAKQVIKVSPVAQIVSVILEYAVKSGASDIHIEPFETGTRIRYRIDGVLQEKFPLPKEIHNSVVARIKILATMPIDERRKPLDGKFRAIFGDTKTDLRVSTLPTVFGEKVVIRLLKDQKTEYTLKDLGLWGNAHNTFNKALRQTTGIILVTGPTGSGKTVTLATSLHKLNTIKVNIITLEDPVEINIPGVNQVQINTKAELTFASGLRAILRQDPNIIMVGEIRDGETARLAIQAALTGHLVLATLHTNSAPGAIPRLMDMGIESFFLSSTINAVLAQRLARKVCGSCKEAYTPEPKVIEDIKRVLGDKLIKIGLGQNPFNEVSEEKTKEEKVKEAAKESNDVKDETENKIDKTSKSENNDSTKDLTSEVDLSKIQLYKGKGCEKCGQTGYKGRVGIYEVLEIDPEIQKLADKNAPAEELQKEAMAKGMVTLVQDGYLKALWGVTTIEEVHLVADE</sequence>
<dbReference type="InterPro" id="IPR027417">
    <property type="entry name" value="P-loop_NTPase"/>
</dbReference>
<dbReference type="Gene3D" id="3.30.450.90">
    <property type="match status" value="1"/>
</dbReference>
<name>A0A2M7X509_UNCKA</name>
<dbReference type="InterPro" id="IPR007831">
    <property type="entry name" value="T2SS_GspE_N"/>
</dbReference>
<keyword evidence="3" id="KW-0067">ATP-binding</keyword>
<dbReference type="Pfam" id="PF00437">
    <property type="entry name" value="T2SSE"/>
    <property type="match status" value="1"/>
</dbReference>
<dbReference type="InterPro" id="IPR001482">
    <property type="entry name" value="T2SS/T4SS_dom"/>
</dbReference>
<dbReference type="AlphaFoldDB" id="A0A2M7X509"/>
<evidence type="ECO:0000313" key="8">
    <source>
        <dbReference type="Proteomes" id="UP000230683"/>
    </source>
</evidence>
<keyword evidence="2" id="KW-0547">Nucleotide-binding</keyword>
<dbReference type="InterPro" id="IPR037257">
    <property type="entry name" value="T2SS_E_N_sf"/>
</dbReference>
<comment type="caution">
    <text evidence="7">The sequence shown here is derived from an EMBL/GenBank/DDBJ whole genome shotgun (WGS) entry which is preliminary data.</text>
</comment>
<proteinExistence type="inferred from homology"/>
<dbReference type="PANTHER" id="PTHR30258">
    <property type="entry name" value="TYPE II SECRETION SYSTEM PROTEIN GSPE-RELATED"/>
    <property type="match status" value="1"/>
</dbReference>
<evidence type="ECO:0000259" key="6">
    <source>
        <dbReference type="Pfam" id="PF05157"/>
    </source>
</evidence>
<dbReference type="PANTHER" id="PTHR30258:SF1">
    <property type="entry name" value="PROTEIN TRANSPORT PROTEIN HOFB HOMOLOG"/>
    <property type="match status" value="1"/>
</dbReference>
<dbReference type="SUPFAM" id="SSF160246">
    <property type="entry name" value="EspE N-terminal domain-like"/>
    <property type="match status" value="1"/>
</dbReference>
<feature type="compositionally biased region" description="Basic and acidic residues" evidence="4">
    <location>
        <begin position="498"/>
        <end position="540"/>
    </location>
</feature>
<dbReference type="GO" id="GO:0005886">
    <property type="term" value="C:plasma membrane"/>
    <property type="evidence" value="ECO:0007669"/>
    <property type="project" value="TreeGrafter"/>
</dbReference>
<accession>A0A2M7X509</accession>
<feature type="domain" description="Bacterial type II secretion system protein E" evidence="5">
    <location>
        <begin position="182"/>
        <end position="624"/>
    </location>
</feature>
<dbReference type="SUPFAM" id="SSF52540">
    <property type="entry name" value="P-loop containing nucleoside triphosphate hydrolases"/>
    <property type="match status" value="2"/>
</dbReference>
<evidence type="ECO:0000256" key="2">
    <source>
        <dbReference type="ARBA" id="ARBA00022741"/>
    </source>
</evidence>
<evidence type="ECO:0000256" key="1">
    <source>
        <dbReference type="ARBA" id="ARBA00006611"/>
    </source>
</evidence>
<dbReference type="GO" id="GO:0005524">
    <property type="term" value="F:ATP binding"/>
    <property type="evidence" value="ECO:0007669"/>
    <property type="project" value="UniProtKB-KW"/>
</dbReference>
<comment type="similarity">
    <text evidence="1">Belongs to the GSP E family.</text>
</comment>
<feature type="domain" description="Type II secretion system protein GspE N-terminal" evidence="6">
    <location>
        <begin position="61"/>
        <end position="145"/>
    </location>
</feature>
<dbReference type="Gene3D" id="3.30.300.160">
    <property type="entry name" value="Type II secretion system, protein E, N-terminal domain"/>
    <property type="match status" value="1"/>
</dbReference>
<dbReference type="Gene3D" id="3.40.50.300">
    <property type="entry name" value="P-loop containing nucleotide triphosphate hydrolases"/>
    <property type="match status" value="1"/>
</dbReference>
<dbReference type="Proteomes" id="UP000230683">
    <property type="component" value="Unassembled WGS sequence"/>
</dbReference>
<reference evidence="8" key="1">
    <citation type="submission" date="2017-09" db="EMBL/GenBank/DDBJ databases">
        <title>Depth-based differentiation of microbial function through sediment-hosted aquifers and enrichment of novel symbionts in the deep terrestrial subsurface.</title>
        <authorList>
            <person name="Probst A.J."/>
            <person name="Ladd B."/>
            <person name="Jarett J.K."/>
            <person name="Geller-Mcgrath D.E."/>
            <person name="Sieber C.M.K."/>
            <person name="Emerson J.B."/>
            <person name="Anantharaman K."/>
            <person name="Thomas B.C."/>
            <person name="Malmstrom R."/>
            <person name="Stieglmeier M."/>
            <person name="Klingl A."/>
            <person name="Woyke T."/>
            <person name="Ryan C.M."/>
            <person name="Banfield J.F."/>
        </authorList>
    </citation>
    <scope>NUCLEOTIDE SEQUENCE [LARGE SCALE GENOMIC DNA]</scope>
</reference>
<organism evidence="7 8">
    <name type="scientific">candidate division WWE3 bacterium CG_4_9_14_3_um_filter_34_6</name>
    <dbReference type="NCBI Taxonomy" id="1975079"/>
    <lineage>
        <taxon>Bacteria</taxon>
        <taxon>Katanobacteria</taxon>
    </lineage>
</organism>
<dbReference type="CDD" id="cd01129">
    <property type="entry name" value="PulE-GspE-like"/>
    <property type="match status" value="1"/>
</dbReference>
<feature type="region of interest" description="Disordered" evidence="4">
    <location>
        <begin position="496"/>
        <end position="540"/>
    </location>
</feature>
<evidence type="ECO:0000256" key="3">
    <source>
        <dbReference type="ARBA" id="ARBA00022840"/>
    </source>
</evidence>